<dbReference type="InterPro" id="IPR042184">
    <property type="entry name" value="YqeY/Aim41_N"/>
</dbReference>
<dbReference type="Gene3D" id="1.10.10.410">
    <property type="match status" value="1"/>
</dbReference>
<dbReference type="InterPro" id="IPR023168">
    <property type="entry name" value="GatB_Yqey_C_2"/>
</dbReference>
<dbReference type="OrthoDB" id="9794041at2"/>
<keyword evidence="2" id="KW-1185">Reference proteome</keyword>
<dbReference type="EMBL" id="FRFD01000012">
    <property type="protein sequence ID" value="SHO53052.1"/>
    <property type="molecule type" value="Genomic_DNA"/>
</dbReference>
<proteinExistence type="predicted"/>
<evidence type="ECO:0008006" key="3">
    <source>
        <dbReference type="Google" id="ProtNLM"/>
    </source>
</evidence>
<sequence>MTKIELVRAEMVKAMKAGDKGRKDSLSALLTALKNVAIDKRADLTEEEENTVVLKEMKQLKETLEAAPSDRTDIIDECNLRLAVLGEFAPAFLSEEEIKQVIQEVLSGLGITSPTAKDKGKIMKELMPRVKGKADGKLVNDLVAAIFTE</sequence>
<dbReference type="InterPro" id="IPR003789">
    <property type="entry name" value="Asn/Gln_tRNA_amidoTrase-B-like"/>
</dbReference>
<dbReference type="Gene3D" id="1.10.1510.10">
    <property type="entry name" value="Uncharacterised protein YqeY/AIM41 PF09424, N-terminal domain"/>
    <property type="match status" value="1"/>
</dbReference>
<dbReference type="Proteomes" id="UP000184612">
    <property type="component" value="Unassembled WGS sequence"/>
</dbReference>
<evidence type="ECO:0000313" key="1">
    <source>
        <dbReference type="EMBL" id="SHO53052.1"/>
    </source>
</evidence>
<dbReference type="GO" id="GO:0016884">
    <property type="term" value="F:carbon-nitrogen ligase activity, with glutamine as amido-N-donor"/>
    <property type="evidence" value="ECO:0007669"/>
    <property type="project" value="InterPro"/>
</dbReference>
<gene>
    <name evidence="1" type="ORF">SAMN02745217_03934</name>
</gene>
<dbReference type="PANTHER" id="PTHR28055:SF1">
    <property type="entry name" value="ALTERED INHERITANCE OF MITOCHONDRIA PROTEIN 41, MITOCHONDRIAL"/>
    <property type="match status" value="1"/>
</dbReference>
<protein>
    <recommendedName>
        <fullName evidence="3">GatB/YqeY domain-containing protein</fullName>
    </recommendedName>
</protein>
<dbReference type="PANTHER" id="PTHR28055">
    <property type="entry name" value="ALTERED INHERITANCE OF MITOCHONDRIA PROTEIN 41, MITOCHONDRIAL"/>
    <property type="match status" value="1"/>
</dbReference>
<evidence type="ECO:0000313" key="2">
    <source>
        <dbReference type="Proteomes" id="UP000184612"/>
    </source>
</evidence>
<dbReference type="AlphaFoldDB" id="A0A1M7YKD3"/>
<dbReference type="InterPro" id="IPR019004">
    <property type="entry name" value="YqeY/Aim41"/>
</dbReference>
<accession>A0A1M7YKD3</accession>
<reference evidence="1 2" key="1">
    <citation type="submission" date="2016-12" db="EMBL/GenBank/DDBJ databases">
        <authorList>
            <person name="Song W.-J."/>
            <person name="Kurnit D.M."/>
        </authorList>
    </citation>
    <scope>NUCLEOTIDE SEQUENCE [LARGE SCALE GENOMIC DNA]</scope>
    <source>
        <strain evidence="1 2">DSM 12503</strain>
    </source>
</reference>
<dbReference type="RefSeq" id="WP_073590564.1">
    <property type="nucleotide sequence ID" value="NZ_FRFD01000012.1"/>
</dbReference>
<dbReference type="Pfam" id="PF09424">
    <property type="entry name" value="YqeY"/>
    <property type="match status" value="1"/>
</dbReference>
<dbReference type="SUPFAM" id="SSF89095">
    <property type="entry name" value="GatB/YqeY motif"/>
    <property type="match status" value="1"/>
</dbReference>
<name>A0A1M7YKD3_9FIRM</name>
<organism evidence="1 2">
    <name type="scientific">Anaerocolumna xylanovorans DSM 12503</name>
    <dbReference type="NCBI Taxonomy" id="1121345"/>
    <lineage>
        <taxon>Bacteria</taxon>
        <taxon>Bacillati</taxon>
        <taxon>Bacillota</taxon>
        <taxon>Clostridia</taxon>
        <taxon>Lachnospirales</taxon>
        <taxon>Lachnospiraceae</taxon>
        <taxon>Anaerocolumna</taxon>
    </lineage>
</organism>
<dbReference type="STRING" id="1121345.SAMN02745217_03934"/>